<reference evidence="1" key="2">
    <citation type="journal article" date="2015" name="Fish Shellfish Immunol.">
        <title>Early steps in the European eel (Anguilla anguilla)-Vibrio vulnificus interaction in the gills: Role of the RtxA13 toxin.</title>
        <authorList>
            <person name="Callol A."/>
            <person name="Pajuelo D."/>
            <person name="Ebbesson L."/>
            <person name="Teles M."/>
            <person name="MacKenzie S."/>
            <person name="Amaro C."/>
        </authorList>
    </citation>
    <scope>NUCLEOTIDE SEQUENCE</scope>
</reference>
<protein>
    <submittedName>
        <fullName evidence="1">Uncharacterized protein</fullName>
    </submittedName>
</protein>
<dbReference type="EMBL" id="GBXM01027765">
    <property type="protein sequence ID" value="JAH80812.1"/>
    <property type="molecule type" value="Transcribed_RNA"/>
</dbReference>
<proteinExistence type="predicted"/>
<accession>A0A0E9VS37</accession>
<organism evidence="1">
    <name type="scientific">Anguilla anguilla</name>
    <name type="common">European freshwater eel</name>
    <name type="synonym">Muraena anguilla</name>
    <dbReference type="NCBI Taxonomy" id="7936"/>
    <lineage>
        <taxon>Eukaryota</taxon>
        <taxon>Metazoa</taxon>
        <taxon>Chordata</taxon>
        <taxon>Craniata</taxon>
        <taxon>Vertebrata</taxon>
        <taxon>Euteleostomi</taxon>
        <taxon>Actinopterygii</taxon>
        <taxon>Neopterygii</taxon>
        <taxon>Teleostei</taxon>
        <taxon>Anguilliformes</taxon>
        <taxon>Anguillidae</taxon>
        <taxon>Anguilla</taxon>
    </lineage>
</organism>
<evidence type="ECO:0000313" key="1">
    <source>
        <dbReference type="EMBL" id="JAH80812.1"/>
    </source>
</evidence>
<dbReference type="AlphaFoldDB" id="A0A0E9VS37"/>
<name>A0A0E9VS37_ANGAN</name>
<sequence length="49" mass="5244">MKSGSIYICGSSEICLHNSTATKILGLGCASARSNYLPRENKTVDAMNH</sequence>
<reference evidence="1" key="1">
    <citation type="submission" date="2014-11" db="EMBL/GenBank/DDBJ databases">
        <authorList>
            <person name="Amaro Gonzalez C."/>
        </authorList>
    </citation>
    <scope>NUCLEOTIDE SEQUENCE</scope>
</reference>